<reference evidence="1 2" key="1">
    <citation type="journal article" date="2019" name="Int. J. Syst. Evol. Microbiol.">
        <title>The Global Catalogue of Microorganisms (GCM) 10K type strain sequencing project: providing services to taxonomists for standard genome sequencing and annotation.</title>
        <authorList>
            <consortium name="The Broad Institute Genomics Platform"/>
            <consortium name="The Broad Institute Genome Sequencing Center for Infectious Disease"/>
            <person name="Wu L."/>
            <person name="Ma J."/>
        </authorList>
    </citation>
    <scope>NUCLEOTIDE SEQUENCE [LARGE SCALE GENOMIC DNA]</scope>
    <source>
        <strain evidence="1 2">JCM 5052</strain>
    </source>
</reference>
<organism evidence="1 2">
    <name type="scientific">Streptomyces mordarskii</name>
    <dbReference type="NCBI Taxonomy" id="1226758"/>
    <lineage>
        <taxon>Bacteria</taxon>
        <taxon>Bacillati</taxon>
        <taxon>Actinomycetota</taxon>
        <taxon>Actinomycetes</taxon>
        <taxon>Kitasatosporales</taxon>
        <taxon>Streptomycetaceae</taxon>
        <taxon>Streptomyces</taxon>
    </lineage>
</organism>
<sequence length="72" mass="7953">MDITQFDAALSKFPRRRIGFYPTPFDALSNLSAAYGINFFMTREDLAGPSAISGSKMRLAGFTLGRSLEKTE</sequence>
<dbReference type="EMBL" id="BAAABZ010000025">
    <property type="protein sequence ID" value="GAA0532343.1"/>
    <property type="molecule type" value="Genomic_DNA"/>
</dbReference>
<dbReference type="RefSeq" id="WP_210564181.1">
    <property type="nucleotide sequence ID" value="NZ_BAAABZ010000025.1"/>
</dbReference>
<dbReference type="InterPro" id="IPR036052">
    <property type="entry name" value="TrpB-like_PALP_sf"/>
</dbReference>
<proteinExistence type="predicted"/>
<name>A0ABN1D2T6_9ACTN</name>
<evidence type="ECO:0000313" key="2">
    <source>
        <dbReference type="Proteomes" id="UP001501576"/>
    </source>
</evidence>
<dbReference type="Proteomes" id="UP001501576">
    <property type="component" value="Unassembled WGS sequence"/>
</dbReference>
<dbReference type="SUPFAM" id="SSF53686">
    <property type="entry name" value="Tryptophan synthase beta subunit-like PLP-dependent enzymes"/>
    <property type="match status" value="1"/>
</dbReference>
<accession>A0ABN1D2T6</accession>
<evidence type="ECO:0000313" key="1">
    <source>
        <dbReference type="EMBL" id="GAA0532343.1"/>
    </source>
</evidence>
<comment type="caution">
    <text evidence="1">The sequence shown here is derived from an EMBL/GenBank/DDBJ whole genome shotgun (WGS) entry which is preliminary data.</text>
</comment>
<dbReference type="Gene3D" id="3.40.50.1100">
    <property type="match status" value="2"/>
</dbReference>
<protein>
    <submittedName>
        <fullName evidence="1">Uncharacterized protein</fullName>
    </submittedName>
</protein>
<gene>
    <name evidence="1" type="ORF">GCM10010390_38250</name>
</gene>
<keyword evidence="2" id="KW-1185">Reference proteome</keyword>